<keyword evidence="7 12" id="KW-0472">Membrane</keyword>
<feature type="region of interest" description="Disordered" evidence="11">
    <location>
        <begin position="253"/>
        <end position="290"/>
    </location>
</feature>
<sequence>MDALDPAERSAAEQHIATCEQCRDEVSELQELTGALGESVPPIAPPPQLRDRVLAQVATTPQENVRVLRPHRRTRWLAAAAAAVVLAGGAATVALWPQPPTTVSAVQQVESAADATTFTAPLGDGSMRVIASKSLNRSVIRLSDVSAPPSGRVYQAWMLADTGPVSAGVINPGEDTVMKGSLAAATGAAVTVEPAGGLSNRPPSPLRRFLSDRPIRRRPRAELLTSSAAAVGTSGRKQSWHLAHSHFLRRRPAWSPCPPSPYRRSRWHRQRTPRSPLSPAPPTCGASSTN</sequence>
<keyword evidence="8" id="KW-0804">Transcription</keyword>
<dbReference type="RefSeq" id="WP_377825511.1">
    <property type="nucleotide sequence ID" value="NZ_JBHSWJ010000002.1"/>
</dbReference>
<evidence type="ECO:0000256" key="10">
    <source>
        <dbReference type="ARBA" id="ARBA00030803"/>
    </source>
</evidence>
<dbReference type="Gene3D" id="1.10.10.1320">
    <property type="entry name" value="Anti-sigma factor, zinc-finger domain"/>
    <property type="match status" value="1"/>
</dbReference>
<dbReference type="Pfam" id="PF10099">
    <property type="entry name" value="RskA_C"/>
    <property type="match status" value="1"/>
</dbReference>
<feature type="domain" description="Anti-sigma K factor RskA C-terminal" evidence="13">
    <location>
        <begin position="76"/>
        <end position="202"/>
    </location>
</feature>
<dbReference type="InterPro" id="IPR018764">
    <property type="entry name" value="RskA_C"/>
</dbReference>
<evidence type="ECO:0000256" key="11">
    <source>
        <dbReference type="SAM" id="MobiDB-lite"/>
    </source>
</evidence>
<evidence type="ECO:0000256" key="4">
    <source>
        <dbReference type="ARBA" id="ARBA00022692"/>
    </source>
</evidence>
<evidence type="ECO:0000256" key="7">
    <source>
        <dbReference type="ARBA" id="ARBA00023136"/>
    </source>
</evidence>
<dbReference type="InterPro" id="IPR051474">
    <property type="entry name" value="Anti-sigma-K/W_factor"/>
</dbReference>
<evidence type="ECO:0000313" key="14">
    <source>
        <dbReference type="EMBL" id="MFC6715036.1"/>
    </source>
</evidence>
<feature type="transmembrane region" description="Helical" evidence="12">
    <location>
        <begin position="76"/>
        <end position="96"/>
    </location>
</feature>
<comment type="subcellular location">
    <subcellularLocation>
        <location evidence="2">Cell membrane</location>
    </subcellularLocation>
    <subcellularLocation>
        <location evidence="1">Membrane</location>
        <topology evidence="1">Single-pass membrane protein</topology>
    </subcellularLocation>
</comment>
<evidence type="ECO:0000256" key="12">
    <source>
        <dbReference type="SAM" id="Phobius"/>
    </source>
</evidence>
<evidence type="ECO:0000256" key="2">
    <source>
        <dbReference type="ARBA" id="ARBA00004236"/>
    </source>
</evidence>
<dbReference type="PANTHER" id="PTHR37461">
    <property type="entry name" value="ANTI-SIGMA-K FACTOR RSKA"/>
    <property type="match status" value="1"/>
</dbReference>
<evidence type="ECO:0000256" key="5">
    <source>
        <dbReference type="ARBA" id="ARBA00022989"/>
    </source>
</evidence>
<dbReference type="Proteomes" id="UP001596356">
    <property type="component" value="Unassembled WGS sequence"/>
</dbReference>
<gene>
    <name evidence="14" type="ORF">ACFQBT_14985</name>
</gene>
<evidence type="ECO:0000256" key="8">
    <source>
        <dbReference type="ARBA" id="ARBA00023163"/>
    </source>
</evidence>
<feature type="compositionally biased region" description="Basic residues" evidence="11">
    <location>
        <begin position="263"/>
        <end position="272"/>
    </location>
</feature>
<keyword evidence="3" id="KW-1003">Cell membrane</keyword>
<keyword evidence="4 12" id="KW-0812">Transmembrane</keyword>
<dbReference type="PANTHER" id="PTHR37461:SF1">
    <property type="entry name" value="ANTI-SIGMA-K FACTOR RSKA"/>
    <property type="match status" value="1"/>
</dbReference>
<dbReference type="EMBL" id="JBHSWJ010000002">
    <property type="protein sequence ID" value="MFC6715036.1"/>
    <property type="molecule type" value="Genomic_DNA"/>
</dbReference>
<evidence type="ECO:0000313" key="15">
    <source>
        <dbReference type="Proteomes" id="UP001596356"/>
    </source>
</evidence>
<evidence type="ECO:0000256" key="1">
    <source>
        <dbReference type="ARBA" id="ARBA00004167"/>
    </source>
</evidence>
<organism evidence="14 15">
    <name type="scientific">Branchiibius cervicis</name>
    <dbReference type="NCBI Taxonomy" id="908252"/>
    <lineage>
        <taxon>Bacteria</taxon>
        <taxon>Bacillati</taxon>
        <taxon>Actinomycetota</taxon>
        <taxon>Actinomycetes</taxon>
        <taxon>Micrococcales</taxon>
        <taxon>Dermacoccaceae</taxon>
        <taxon>Branchiibius</taxon>
    </lineage>
</organism>
<keyword evidence="15" id="KW-1185">Reference proteome</keyword>
<keyword evidence="6" id="KW-0805">Transcription regulation</keyword>
<evidence type="ECO:0000256" key="3">
    <source>
        <dbReference type="ARBA" id="ARBA00022475"/>
    </source>
</evidence>
<name>A0ABW2AVI2_9MICO</name>
<accession>A0ABW2AVI2</accession>
<proteinExistence type="predicted"/>
<evidence type="ECO:0000256" key="9">
    <source>
        <dbReference type="ARBA" id="ARBA00029829"/>
    </source>
</evidence>
<dbReference type="InterPro" id="IPR041916">
    <property type="entry name" value="Anti_sigma_zinc_sf"/>
</dbReference>
<keyword evidence="5 12" id="KW-1133">Transmembrane helix</keyword>
<protein>
    <recommendedName>
        <fullName evidence="10">Regulator of SigK</fullName>
    </recommendedName>
    <alternativeName>
        <fullName evidence="9">Sigma-K anti-sigma factor RskA</fullName>
    </alternativeName>
</protein>
<reference evidence="15" key="1">
    <citation type="journal article" date="2019" name="Int. J. Syst. Evol. Microbiol.">
        <title>The Global Catalogue of Microorganisms (GCM) 10K type strain sequencing project: providing services to taxonomists for standard genome sequencing and annotation.</title>
        <authorList>
            <consortium name="The Broad Institute Genomics Platform"/>
            <consortium name="The Broad Institute Genome Sequencing Center for Infectious Disease"/>
            <person name="Wu L."/>
            <person name="Ma J."/>
        </authorList>
    </citation>
    <scope>NUCLEOTIDE SEQUENCE [LARGE SCALE GENOMIC DNA]</scope>
    <source>
        <strain evidence="15">NBRC 106593</strain>
    </source>
</reference>
<evidence type="ECO:0000259" key="13">
    <source>
        <dbReference type="Pfam" id="PF10099"/>
    </source>
</evidence>
<evidence type="ECO:0000256" key="6">
    <source>
        <dbReference type="ARBA" id="ARBA00023015"/>
    </source>
</evidence>
<comment type="caution">
    <text evidence="14">The sequence shown here is derived from an EMBL/GenBank/DDBJ whole genome shotgun (WGS) entry which is preliminary data.</text>
</comment>